<gene>
    <name evidence="1" type="ORF">PsYK624_002130</name>
</gene>
<accession>A0A9P3FX51</accession>
<sequence>MTDRCTFADLPLEIVDLIFTHVRNESPQAVAIMQCSLVCHAWEALSLRHRFHKLRLGIHLPSDSFWSGGRTRYVDKFTKTDVFTRVHGLVRELLLQWGEAASDRSVGPDFPAVAALFPGLHSLALLGVFDNRQIVPPPAAPQATPLLLDTLILREDFRRYSKARHAMQTLCAVLAHFSSVRELHLLGLGTLSAGPSVRVDDYTLPSVDVLVLRGFSLAPPVAALLQKLSGSKGLRTLDLFAFSGKPLNAVLRIAGALQPQPAHICCSAALVEKCKPVSLLFGFLHLKRDLPPAEPSPDFSSLHNMTRLTLAVEIVGSSTPAAAAAWVIVSHEAWLRTRDALTSLPANCTLACVDLWLTLFGRDEPDSGRDALQMTLAEGHARGDTGMVEDVLLALVERRQLEHVRVSLWRAPPREYGVDAGYHLYAEDFPATLFPRLDALGVLRRYEPDYDHS</sequence>
<evidence type="ECO:0000313" key="2">
    <source>
        <dbReference type="Proteomes" id="UP000703269"/>
    </source>
</evidence>
<dbReference type="InterPro" id="IPR036047">
    <property type="entry name" value="F-box-like_dom_sf"/>
</dbReference>
<evidence type="ECO:0008006" key="3">
    <source>
        <dbReference type="Google" id="ProtNLM"/>
    </source>
</evidence>
<dbReference type="AlphaFoldDB" id="A0A9P3FX51"/>
<reference evidence="1 2" key="1">
    <citation type="submission" date="2021-08" db="EMBL/GenBank/DDBJ databases">
        <title>Draft Genome Sequence of Phanerochaete sordida strain YK-624.</title>
        <authorList>
            <person name="Mori T."/>
            <person name="Dohra H."/>
            <person name="Suzuki T."/>
            <person name="Kawagishi H."/>
            <person name="Hirai H."/>
        </authorList>
    </citation>
    <scope>NUCLEOTIDE SEQUENCE [LARGE SCALE GENOMIC DNA]</scope>
    <source>
        <strain evidence="1 2">YK-624</strain>
    </source>
</reference>
<evidence type="ECO:0000313" key="1">
    <source>
        <dbReference type="EMBL" id="GJE84137.1"/>
    </source>
</evidence>
<protein>
    <recommendedName>
        <fullName evidence="3">F-box domain-containing protein</fullName>
    </recommendedName>
</protein>
<dbReference type="Proteomes" id="UP000703269">
    <property type="component" value="Unassembled WGS sequence"/>
</dbReference>
<dbReference type="EMBL" id="BPQB01000001">
    <property type="protein sequence ID" value="GJE84137.1"/>
    <property type="molecule type" value="Genomic_DNA"/>
</dbReference>
<name>A0A9P3FX51_9APHY</name>
<dbReference type="SUPFAM" id="SSF81383">
    <property type="entry name" value="F-box domain"/>
    <property type="match status" value="1"/>
</dbReference>
<organism evidence="1 2">
    <name type="scientific">Phanerochaete sordida</name>
    <dbReference type="NCBI Taxonomy" id="48140"/>
    <lineage>
        <taxon>Eukaryota</taxon>
        <taxon>Fungi</taxon>
        <taxon>Dikarya</taxon>
        <taxon>Basidiomycota</taxon>
        <taxon>Agaricomycotina</taxon>
        <taxon>Agaricomycetes</taxon>
        <taxon>Polyporales</taxon>
        <taxon>Phanerochaetaceae</taxon>
        <taxon>Phanerochaete</taxon>
    </lineage>
</organism>
<comment type="caution">
    <text evidence="1">The sequence shown here is derived from an EMBL/GenBank/DDBJ whole genome shotgun (WGS) entry which is preliminary data.</text>
</comment>
<keyword evidence="2" id="KW-1185">Reference proteome</keyword>
<proteinExistence type="predicted"/>